<keyword evidence="3" id="KW-1185">Reference proteome</keyword>
<dbReference type="PRINTS" id="PR00364">
    <property type="entry name" value="DISEASERSIST"/>
</dbReference>
<dbReference type="SUPFAM" id="SSF52540">
    <property type="entry name" value="P-loop containing nucleoside triphosphate hydrolases"/>
    <property type="match status" value="1"/>
</dbReference>
<dbReference type="RefSeq" id="WP_251800024.1">
    <property type="nucleotide sequence ID" value="NZ_JAMQOL010000030.1"/>
</dbReference>
<name>A0ABT0Y2X8_9ACTN</name>
<dbReference type="InterPro" id="IPR027417">
    <property type="entry name" value="P-loop_NTPase"/>
</dbReference>
<protein>
    <submittedName>
        <fullName evidence="2">NB-ARC domain-containing protein</fullName>
    </submittedName>
</protein>
<dbReference type="Gene3D" id="3.40.50.300">
    <property type="entry name" value="P-loop containing nucleotide triphosphate hydrolases"/>
    <property type="match status" value="1"/>
</dbReference>
<dbReference type="Pfam" id="PF00931">
    <property type="entry name" value="NB-ARC"/>
    <property type="match status" value="1"/>
</dbReference>
<organism evidence="2 3">
    <name type="scientific">Paractinoplanes hotanensis</name>
    <dbReference type="NCBI Taxonomy" id="2906497"/>
    <lineage>
        <taxon>Bacteria</taxon>
        <taxon>Bacillati</taxon>
        <taxon>Actinomycetota</taxon>
        <taxon>Actinomycetes</taxon>
        <taxon>Micromonosporales</taxon>
        <taxon>Micromonosporaceae</taxon>
        <taxon>Paractinoplanes</taxon>
    </lineage>
</organism>
<accession>A0ABT0Y2X8</accession>
<evidence type="ECO:0000259" key="1">
    <source>
        <dbReference type="Pfam" id="PF00931"/>
    </source>
</evidence>
<evidence type="ECO:0000313" key="3">
    <source>
        <dbReference type="Proteomes" id="UP001523216"/>
    </source>
</evidence>
<comment type="caution">
    <text evidence="2">The sequence shown here is derived from an EMBL/GenBank/DDBJ whole genome shotgun (WGS) entry which is preliminary data.</text>
</comment>
<reference evidence="2 3" key="1">
    <citation type="submission" date="2022-06" db="EMBL/GenBank/DDBJ databases">
        <title>Actinoplanes abujensis sp. nov., isolated from Nigerian arid soil.</title>
        <authorList>
            <person name="Ding P."/>
        </authorList>
    </citation>
    <scope>NUCLEOTIDE SEQUENCE [LARGE SCALE GENOMIC DNA]</scope>
    <source>
        <strain evidence="3">TRM88002</strain>
    </source>
</reference>
<evidence type="ECO:0000313" key="2">
    <source>
        <dbReference type="EMBL" id="MCM4080220.1"/>
    </source>
</evidence>
<dbReference type="PANTHER" id="PTHR47691">
    <property type="entry name" value="REGULATOR-RELATED"/>
    <property type="match status" value="1"/>
</dbReference>
<sequence>MSQFAALPDPGPAQTLDEVAACLRLLKTWAGNPSYETITARVNTRRPPGEQVGKTTVVDCFRTGRRRLDPDLVVAVVEALHADPGYTNQWRQALRVASGESRGAGSQVRVLGSLPALPTGFVGRTPEIAPSPMTVFSGMAGSGKTTLALQIAHRLATTRPFDHVLAVNLRGSHADQPPAGPDAVLDGFLRLLGVPGQHLPHGLAAQSAGYRARLSGARVLVLLDDAADDSQVRPLTAPGPGSVTLVTSRRTLDDLTGARHVPVGVLRPDEARELLLTASPPGADPAAADRIAETCGYLPLALARVVAHMRDRPGWTLADHADWLAERRRSGRLDPAVRQALDVSYRNLPARARELLRLLAHHPGRSFDAPAAAALTGAAADGALRELVAENLLLPAGPGRWAMHDLVRAYAAGRSADEDRRSDRRAALTRLFDHLLTTGADEADLAAAAEYAAAEGWPLPAPRLRGRQSAK</sequence>
<dbReference type="Proteomes" id="UP001523216">
    <property type="component" value="Unassembled WGS sequence"/>
</dbReference>
<dbReference type="PANTHER" id="PTHR47691:SF3">
    <property type="entry name" value="HTH-TYPE TRANSCRIPTIONAL REGULATOR RV0890C-RELATED"/>
    <property type="match status" value="1"/>
</dbReference>
<feature type="domain" description="NB-ARC" evidence="1">
    <location>
        <begin position="135"/>
        <end position="275"/>
    </location>
</feature>
<gene>
    <name evidence="2" type="ORF">LXN57_21815</name>
</gene>
<proteinExistence type="predicted"/>
<dbReference type="InterPro" id="IPR002182">
    <property type="entry name" value="NB-ARC"/>
</dbReference>
<dbReference type="EMBL" id="JAMQOL010000030">
    <property type="protein sequence ID" value="MCM4080220.1"/>
    <property type="molecule type" value="Genomic_DNA"/>
</dbReference>